<dbReference type="AlphaFoldDB" id="A0A077LZ59"/>
<sequence>MPKPAWHGSNSRRRSTTRNRAPAAVEIEAEAPAGFDESTIRVVRENATTLRFDEAGFDELGS</sequence>
<evidence type="ECO:0000313" key="2">
    <source>
        <dbReference type="EMBL" id="CCH78931.1"/>
    </source>
</evidence>
<gene>
    <name evidence="2" type="ORF">BN12_380013</name>
</gene>
<accession>A0A077LZ59</accession>
<evidence type="ECO:0000256" key="1">
    <source>
        <dbReference type="SAM" id="MobiDB-lite"/>
    </source>
</evidence>
<reference evidence="2 3" key="1">
    <citation type="journal article" date="2013" name="ISME J.">
        <title>A metabolic model for members of the genus Tetrasphaera involved in enhanced biological phosphorus removal.</title>
        <authorList>
            <person name="Kristiansen R."/>
            <person name="Nguyen H.T.T."/>
            <person name="Saunders A.M."/>
            <person name="Nielsen J.L."/>
            <person name="Wimmer R."/>
            <person name="Le V.Q."/>
            <person name="McIlroy S.J."/>
            <person name="Petrovski S."/>
            <person name="Seviour R.J."/>
            <person name="Calteau A."/>
            <person name="Nielsen K.L."/>
            <person name="Nielsen P.H."/>
        </authorList>
    </citation>
    <scope>NUCLEOTIDE SEQUENCE [LARGE SCALE GENOMIC DNA]</scope>
    <source>
        <strain evidence="2 3">T1-X7</strain>
    </source>
</reference>
<keyword evidence="3" id="KW-1185">Reference proteome</keyword>
<dbReference type="STRING" id="1194083.BN12_380013"/>
<dbReference type="EMBL" id="CAJB01000312">
    <property type="protein sequence ID" value="CCH78931.1"/>
    <property type="molecule type" value="Genomic_DNA"/>
</dbReference>
<name>A0A077LZ59_9MICO</name>
<comment type="caution">
    <text evidence="2">The sequence shown here is derived from an EMBL/GenBank/DDBJ whole genome shotgun (WGS) entry which is preliminary data.</text>
</comment>
<dbReference type="RefSeq" id="WP_048551092.1">
    <property type="nucleotide sequence ID" value="NZ_HF570958.1"/>
</dbReference>
<evidence type="ECO:0000313" key="3">
    <source>
        <dbReference type="Proteomes" id="UP000035721"/>
    </source>
</evidence>
<organism evidence="2 3">
    <name type="scientific">Nostocoides japonicum T1-X7</name>
    <dbReference type="NCBI Taxonomy" id="1194083"/>
    <lineage>
        <taxon>Bacteria</taxon>
        <taxon>Bacillati</taxon>
        <taxon>Actinomycetota</taxon>
        <taxon>Actinomycetes</taxon>
        <taxon>Micrococcales</taxon>
        <taxon>Intrasporangiaceae</taxon>
        <taxon>Nostocoides</taxon>
    </lineage>
</organism>
<dbReference type="Proteomes" id="UP000035721">
    <property type="component" value="Unassembled WGS sequence"/>
</dbReference>
<feature type="region of interest" description="Disordered" evidence="1">
    <location>
        <begin position="1"/>
        <end position="23"/>
    </location>
</feature>
<protein>
    <submittedName>
        <fullName evidence="2">Uncharacterized protein</fullName>
    </submittedName>
</protein>
<proteinExistence type="predicted"/>